<organism evidence="2 3">
    <name type="scientific">Vreelandella subglaciescola</name>
    <dbReference type="NCBI Taxonomy" id="29571"/>
    <lineage>
        <taxon>Bacteria</taxon>
        <taxon>Pseudomonadati</taxon>
        <taxon>Pseudomonadota</taxon>
        <taxon>Gammaproteobacteria</taxon>
        <taxon>Oceanospirillales</taxon>
        <taxon>Halomonadaceae</taxon>
        <taxon>Vreelandella</taxon>
    </lineage>
</organism>
<gene>
    <name evidence="2" type="ORF">SAMN05878437_0453</name>
</gene>
<dbReference type="Pfam" id="PF03886">
    <property type="entry name" value="ABC_trans_aux"/>
    <property type="match status" value="1"/>
</dbReference>
<dbReference type="SUPFAM" id="SSF159594">
    <property type="entry name" value="XCC0632-like"/>
    <property type="match status" value="1"/>
</dbReference>
<sequence length="196" mass="21459">MSVFQRSLLIIAALMLLSLGLSGCAGTVTPSTRYLLPSTAPATPDAPDATLEIARLRLAHYLDVDGIVMQLDDIELREANEHQWAEGLDQQLARGLQANLSRELPGWRVMQGQSGDDSALSLHISIDQFQGRYDGYALTSGQWQLRDDQNRLIHMASFHTQTALESDGYPALVRALGQSFEKASKDIAAAIQRAVL</sequence>
<dbReference type="InParanoid" id="A0A1M7EUZ6"/>
<dbReference type="EMBL" id="LT670847">
    <property type="protein sequence ID" value="SHL95436.1"/>
    <property type="molecule type" value="Genomic_DNA"/>
</dbReference>
<dbReference type="InterPro" id="IPR005586">
    <property type="entry name" value="ABC_trans_aux"/>
</dbReference>
<dbReference type="OrthoDB" id="5600407at2"/>
<accession>A0A1M7EUZ6</accession>
<dbReference type="AlphaFoldDB" id="A0A1M7EUZ6"/>
<dbReference type="PROSITE" id="PS51257">
    <property type="entry name" value="PROKAR_LIPOPROTEIN"/>
    <property type="match status" value="1"/>
</dbReference>
<dbReference type="Gene3D" id="3.40.50.10610">
    <property type="entry name" value="ABC-type transport auxiliary lipoprotein component"/>
    <property type="match status" value="1"/>
</dbReference>
<keyword evidence="3" id="KW-1185">Reference proteome</keyword>
<name>A0A1M7EUZ6_9GAMM</name>
<dbReference type="STRING" id="29571.SAMN05878437_0453"/>
<reference evidence="2 3" key="1">
    <citation type="submission" date="2016-11" db="EMBL/GenBank/DDBJ databases">
        <authorList>
            <person name="Jaros S."/>
            <person name="Januszkiewicz K."/>
            <person name="Wedrychowicz H."/>
        </authorList>
    </citation>
    <scope>NUCLEOTIDE SEQUENCE [LARGE SCALE GENOMIC DNA]</scope>
    <source>
        <strain evidence="2 3">ACAM 12</strain>
    </source>
</reference>
<protein>
    <recommendedName>
        <fullName evidence="1">ABC-type transport auxiliary lipoprotein component domain-containing protein</fullName>
    </recommendedName>
</protein>
<evidence type="ECO:0000313" key="3">
    <source>
        <dbReference type="Proteomes" id="UP000190911"/>
    </source>
</evidence>
<evidence type="ECO:0000259" key="1">
    <source>
        <dbReference type="Pfam" id="PF03886"/>
    </source>
</evidence>
<evidence type="ECO:0000313" key="2">
    <source>
        <dbReference type="EMBL" id="SHL95436.1"/>
    </source>
</evidence>
<feature type="domain" description="ABC-type transport auxiliary lipoprotein component" evidence="1">
    <location>
        <begin position="34"/>
        <end position="188"/>
    </location>
</feature>
<dbReference type="Proteomes" id="UP000190911">
    <property type="component" value="Chromosome I"/>
</dbReference>
<dbReference type="FunCoup" id="A0A1M7EUZ6">
    <property type="interactions" value="11"/>
</dbReference>
<proteinExistence type="predicted"/>
<dbReference type="RefSeq" id="WP_079550949.1">
    <property type="nucleotide sequence ID" value="NZ_LT670847.1"/>
</dbReference>